<organism evidence="2 3">
    <name type="scientific">Caenorhabditis tropicalis</name>
    <dbReference type="NCBI Taxonomy" id="1561998"/>
    <lineage>
        <taxon>Eukaryota</taxon>
        <taxon>Metazoa</taxon>
        <taxon>Ecdysozoa</taxon>
        <taxon>Nematoda</taxon>
        <taxon>Chromadorea</taxon>
        <taxon>Rhabditida</taxon>
        <taxon>Rhabditina</taxon>
        <taxon>Rhabditomorpha</taxon>
        <taxon>Rhabditoidea</taxon>
        <taxon>Rhabditidae</taxon>
        <taxon>Peloderinae</taxon>
        <taxon>Caenorhabditis</taxon>
    </lineage>
</organism>
<evidence type="ECO:0000256" key="1">
    <source>
        <dbReference type="SAM" id="MobiDB-lite"/>
    </source>
</evidence>
<dbReference type="WBParaSite" id="Csp11.Scaffold630.g19819.t2">
    <property type="protein sequence ID" value="Csp11.Scaffold630.g19819.t2"/>
    <property type="gene ID" value="Csp11.Scaffold630.g19819"/>
</dbReference>
<feature type="compositionally biased region" description="Polar residues" evidence="1">
    <location>
        <begin position="151"/>
        <end position="164"/>
    </location>
</feature>
<accession>A0A1I7UVP9</accession>
<evidence type="ECO:0000313" key="3">
    <source>
        <dbReference type="WBParaSite" id="Csp11.Scaffold630.g19819.t2"/>
    </source>
</evidence>
<sequence>MAFLSIPWFLHLTPEYRNHIIEQLQTGKSNLDSIELQKEYEKEILGIKNNFSSTVMNLIVSGEREVLFRKILEKMIQCSFESERIKVSEEQLKMIESSECWLQNMIIDLTIVSALLRESLQFCFRYVGLEKDNWEFLAVLSAVSQSTNPMIERTANSTQDSPNPSKRGRQRIRHSKEVKKAISSLFLQKNGKVTYEDKLQFAEKFKELTMTQIENLITVEKKKEKISLLEKERQRRAAEAASTAQQEALIRLFGPFCGVVRHPPT</sequence>
<protein>
    <submittedName>
        <fullName evidence="3">FH2 domain-containing protein</fullName>
    </submittedName>
</protein>
<reference evidence="3" key="1">
    <citation type="submission" date="2016-11" db="UniProtKB">
        <authorList>
            <consortium name="WormBaseParasite"/>
        </authorList>
    </citation>
    <scope>IDENTIFICATION</scope>
</reference>
<feature type="region of interest" description="Disordered" evidence="1">
    <location>
        <begin position="151"/>
        <end position="173"/>
    </location>
</feature>
<evidence type="ECO:0000313" key="2">
    <source>
        <dbReference type="Proteomes" id="UP000095282"/>
    </source>
</evidence>
<keyword evidence="2" id="KW-1185">Reference proteome</keyword>
<name>A0A1I7UVP9_9PELO</name>
<dbReference type="AlphaFoldDB" id="A0A1I7UVP9"/>
<dbReference type="Proteomes" id="UP000095282">
    <property type="component" value="Unplaced"/>
</dbReference>
<proteinExistence type="predicted"/>